<evidence type="ECO:0000313" key="4">
    <source>
        <dbReference type="Proteomes" id="UP000036681"/>
    </source>
</evidence>
<keyword evidence="4" id="KW-1185">Reference proteome</keyword>
<proteinExistence type="predicted"/>
<dbReference type="GO" id="GO:0016491">
    <property type="term" value="F:oxidoreductase activity"/>
    <property type="evidence" value="ECO:0007669"/>
    <property type="project" value="UniProtKB-KW"/>
</dbReference>
<evidence type="ECO:0000313" key="5">
    <source>
        <dbReference type="WBParaSite" id="ALUE_0001204401-mRNA-1"/>
    </source>
</evidence>
<dbReference type="Gene3D" id="3.20.20.70">
    <property type="entry name" value="Aldolase class I"/>
    <property type="match status" value="1"/>
</dbReference>
<evidence type="ECO:0000259" key="3">
    <source>
        <dbReference type="Pfam" id="PF00724"/>
    </source>
</evidence>
<keyword evidence="1" id="KW-0285">Flavoprotein</keyword>
<protein>
    <submittedName>
        <fullName evidence="5">Oxidored_FMN domain-containing protein</fullName>
    </submittedName>
</protein>
<evidence type="ECO:0000256" key="1">
    <source>
        <dbReference type="ARBA" id="ARBA00022630"/>
    </source>
</evidence>
<evidence type="ECO:0000256" key="2">
    <source>
        <dbReference type="ARBA" id="ARBA00023002"/>
    </source>
</evidence>
<dbReference type="PANTHER" id="PTHR43656:SF5">
    <property type="entry name" value="NADH:FLAVIN OXIDOREDUCTASE_NADH OXIDASE N-TERMINAL DOMAIN-CONTAINING PROTEIN"/>
    <property type="match status" value="1"/>
</dbReference>
<dbReference type="SUPFAM" id="SSF51395">
    <property type="entry name" value="FMN-linked oxidoreductases"/>
    <property type="match status" value="1"/>
</dbReference>
<dbReference type="InterPro" id="IPR013785">
    <property type="entry name" value="Aldolase_TIM"/>
</dbReference>
<organism evidence="4 5">
    <name type="scientific">Ascaris lumbricoides</name>
    <name type="common">Giant roundworm</name>
    <dbReference type="NCBI Taxonomy" id="6252"/>
    <lineage>
        <taxon>Eukaryota</taxon>
        <taxon>Metazoa</taxon>
        <taxon>Ecdysozoa</taxon>
        <taxon>Nematoda</taxon>
        <taxon>Chromadorea</taxon>
        <taxon>Rhabditida</taxon>
        <taxon>Spirurina</taxon>
        <taxon>Ascaridomorpha</taxon>
        <taxon>Ascaridoidea</taxon>
        <taxon>Ascarididae</taxon>
        <taxon>Ascaris</taxon>
    </lineage>
</organism>
<dbReference type="WBParaSite" id="ALUE_0001204401-mRNA-1">
    <property type="protein sequence ID" value="ALUE_0001204401-mRNA-1"/>
    <property type="gene ID" value="ALUE_0001204401"/>
</dbReference>
<keyword evidence="2" id="KW-0560">Oxidoreductase</keyword>
<dbReference type="PANTHER" id="PTHR43656">
    <property type="entry name" value="BINDING OXIDOREDUCTASE, PUTATIVE (AFU_ORTHOLOGUE AFUA_2G08260)-RELATED"/>
    <property type="match status" value="1"/>
</dbReference>
<dbReference type="AlphaFoldDB" id="A0A0M3I571"/>
<dbReference type="GO" id="GO:0010181">
    <property type="term" value="F:FMN binding"/>
    <property type="evidence" value="ECO:0007669"/>
    <property type="project" value="InterPro"/>
</dbReference>
<feature type="domain" description="NADH:flavin oxidoreductase/NADH oxidase N-terminal" evidence="3">
    <location>
        <begin position="33"/>
        <end position="354"/>
    </location>
</feature>
<reference evidence="5" key="1">
    <citation type="submission" date="2016-05" db="UniProtKB">
        <authorList>
            <consortium name="WormBaseParasite"/>
        </authorList>
    </citation>
    <scope>IDENTIFICATION</scope>
</reference>
<dbReference type="Proteomes" id="UP000036681">
    <property type="component" value="Unplaced"/>
</dbReference>
<name>A0A0M3I571_ASCLU</name>
<dbReference type="InterPro" id="IPR001155">
    <property type="entry name" value="OxRdtase_FMN_N"/>
</dbReference>
<dbReference type="Pfam" id="PF00724">
    <property type="entry name" value="Oxidored_FMN"/>
    <property type="match status" value="1"/>
</dbReference>
<sequence length="437" mass="49441">MPSLGPPDSDGRYPSQFVPIELLQQPIDFPIAENITAMNKIIKAPMTEMIASYNSHESSKNGLPTEALFNLYKKWNDGGAAILVTGSTMITPEDLEGTGNMIIAKEIDTVERRRLFKQLAAIAHNGTLIFAQLLHPGRQAIRMRQGFQPLDMNNASRDQINDIVERYAYAAGFVKDCGFHGVEINVGMDFALAQLVTATTNSRNDEYGGSLENRTRILFEVINSIRDRVKDDKNFVLGLKLSSLNYEDGYDECEFERFCKRLDATKLDYVVITGANYEAIRQREKIERDPSRKSEAFFVKFVIAVRTNIKRAKTFLCGGFRAADQMWEAIYEGWTDGIMVARPLAAEPDLPRRILNREVTGAKKSLLDEIDYGLSEYAAGTQMWQLANDKVVMDLTNANHVEQFRRAMREHNNKKIVNGSDLNHFSFPKFEVEVKLS</sequence>
<dbReference type="InterPro" id="IPR051799">
    <property type="entry name" value="NADH_flavin_oxidoreductase"/>
</dbReference>
<accession>A0A0M3I571</accession>